<dbReference type="AlphaFoldDB" id="A0AAD5Q0R5"/>
<dbReference type="GO" id="GO:0042124">
    <property type="term" value="F:1,3-beta-glucanosyltransferase activity"/>
    <property type="evidence" value="ECO:0007669"/>
    <property type="project" value="TreeGrafter"/>
</dbReference>
<name>A0AAD5Q0R5_PYTIN</name>
<evidence type="ECO:0000313" key="6">
    <source>
        <dbReference type="Proteomes" id="UP001209570"/>
    </source>
</evidence>
<gene>
    <name evidence="5" type="ORF">P43SY_011735</name>
</gene>
<comment type="caution">
    <text evidence="5">The sequence shown here is derived from an EMBL/GenBank/DDBJ whole genome shotgun (WGS) entry which is preliminary data.</text>
</comment>
<dbReference type="Pfam" id="PF03198">
    <property type="entry name" value="Glyco_hydro_72"/>
    <property type="match status" value="1"/>
</dbReference>
<dbReference type="Proteomes" id="UP001209570">
    <property type="component" value="Unassembled WGS sequence"/>
</dbReference>
<evidence type="ECO:0000256" key="3">
    <source>
        <dbReference type="ARBA" id="ARBA00023157"/>
    </source>
</evidence>
<accession>A0AAD5Q0R5</accession>
<evidence type="ECO:0000256" key="2">
    <source>
        <dbReference type="ARBA" id="ARBA00022729"/>
    </source>
</evidence>
<dbReference type="GO" id="GO:0005886">
    <property type="term" value="C:plasma membrane"/>
    <property type="evidence" value="ECO:0007669"/>
    <property type="project" value="TreeGrafter"/>
</dbReference>
<protein>
    <recommendedName>
        <fullName evidence="7">Glycoside hydrolase</fullName>
    </recommendedName>
</protein>
<reference evidence="5" key="1">
    <citation type="submission" date="2021-12" db="EMBL/GenBank/DDBJ databases">
        <title>Prjna785345.</title>
        <authorList>
            <person name="Rujirawat T."/>
            <person name="Krajaejun T."/>
        </authorList>
    </citation>
    <scope>NUCLEOTIDE SEQUENCE</scope>
    <source>
        <strain evidence="5">Pi057C3</strain>
    </source>
</reference>
<dbReference type="InterPro" id="IPR004886">
    <property type="entry name" value="Glucanosyltransferase"/>
</dbReference>
<dbReference type="PANTHER" id="PTHR31468">
    <property type="entry name" value="1,3-BETA-GLUCANOSYLTRANSFERASE GAS1"/>
    <property type="match status" value="1"/>
</dbReference>
<dbReference type="SUPFAM" id="SSF51445">
    <property type="entry name" value="(Trans)glycosidases"/>
    <property type="match status" value="1"/>
</dbReference>
<evidence type="ECO:0000256" key="1">
    <source>
        <dbReference type="ARBA" id="ARBA00007528"/>
    </source>
</evidence>
<comment type="similarity">
    <text evidence="1">Belongs to the glycosyl hydrolase 72 family.</text>
</comment>
<keyword evidence="4" id="KW-0325">Glycoprotein</keyword>
<evidence type="ECO:0000313" key="5">
    <source>
        <dbReference type="EMBL" id="KAJ0390482.1"/>
    </source>
</evidence>
<dbReference type="EMBL" id="JAKCXM010002050">
    <property type="protein sequence ID" value="KAJ0390482.1"/>
    <property type="molecule type" value="Genomic_DNA"/>
</dbReference>
<dbReference type="InterPro" id="IPR017853">
    <property type="entry name" value="GH"/>
</dbReference>
<dbReference type="PANTHER" id="PTHR31468:SF2">
    <property type="entry name" value="1,3-BETA-GLUCANOSYLTRANSFERASE GAS1"/>
    <property type="match status" value="1"/>
</dbReference>
<evidence type="ECO:0000256" key="4">
    <source>
        <dbReference type="ARBA" id="ARBA00023180"/>
    </source>
</evidence>
<keyword evidence="2" id="KW-0732">Signal</keyword>
<evidence type="ECO:0008006" key="7">
    <source>
        <dbReference type="Google" id="ProtNLM"/>
    </source>
</evidence>
<dbReference type="GO" id="GO:0034411">
    <property type="term" value="P:cell wall (1-&gt;3)-beta-D-glucan biosynthetic process"/>
    <property type="evidence" value="ECO:0007669"/>
    <property type="project" value="TreeGrafter"/>
</dbReference>
<keyword evidence="6" id="KW-1185">Reference proteome</keyword>
<dbReference type="Gene3D" id="3.20.20.80">
    <property type="entry name" value="Glycosidases"/>
    <property type="match status" value="1"/>
</dbReference>
<sequence length="367" mass="41137">MVIKGPRIFDSVTGEYFGMRGVNYYPRPNGGPLDVNNYDFFTSKFKHVWGRDLPQFVALNANTIRLYAVDPDGDHTEFMCALQAAGIYVVIDLASSCPGCEVTADAAPACYPASYKERGQKIINNFAKYDNVLGFSGGNEINHRTQGNLPQWNAPCQKKFIRDMRAYIRSCPEMRQIPVGLVIADTYREANAMYYNCRTDPSDDLENAEWFGINVYVHCDDISDPKNAAGFNALRDSFRKLKYSIPTMLTEFGCLSPAFPTVNGYEGQRTFHDAKWVNDKEYSDVFNGGLVFEYSTEKANSQSTSAYPFKKTGPQNYGLGYLSPENCDEVDTHCEFIRFPNFDNLAKAYGATDTSDEPTLQSFVLGG</sequence>
<organism evidence="5 6">
    <name type="scientific">Pythium insidiosum</name>
    <name type="common">Pythiosis disease agent</name>
    <dbReference type="NCBI Taxonomy" id="114742"/>
    <lineage>
        <taxon>Eukaryota</taxon>
        <taxon>Sar</taxon>
        <taxon>Stramenopiles</taxon>
        <taxon>Oomycota</taxon>
        <taxon>Peronosporomycetes</taxon>
        <taxon>Pythiales</taxon>
        <taxon>Pythiaceae</taxon>
        <taxon>Pythium</taxon>
    </lineage>
</organism>
<proteinExistence type="inferred from homology"/>
<keyword evidence="3" id="KW-1015">Disulfide bond</keyword>